<name>B5HH94_STRE2</name>
<accession>B5HH94</accession>
<sequence>MSRGRSVKDAEIVELDLPGGGTVLVRAGQVHGDTAAEDFDEGPANVGLREALSFSAVSSTIRGVAAEVHRALEAAAPDVAEVELGFEMALKGSRMVCLLVDSEAKATIRVRLEWHKDAPTAGQ</sequence>
<dbReference type="EMBL" id="CM000950">
    <property type="protein sequence ID" value="EDY66205.1"/>
    <property type="molecule type" value="Genomic_DNA"/>
</dbReference>
<dbReference type="Proteomes" id="UP000002805">
    <property type="component" value="Chromosome"/>
</dbReference>
<protein>
    <recommendedName>
        <fullName evidence="1">Trypsin-co-occurring domain-containing protein</fullName>
    </recommendedName>
</protein>
<feature type="domain" description="Trypsin-co-occurring" evidence="1">
    <location>
        <begin position="16"/>
        <end position="116"/>
    </location>
</feature>
<organism evidence="2 3">
    <name type="scientific">Streptomyces pristinaespiralis (strain ATCC 25486 / DSM 40338 / CBS 914.69 / JCM 4507 / KCC S-0507 / NBRC 13074 / NRRL 2958 / 5647)</name>
    <dbReference type="NCBI Taxonomy" id="457429"/>
    <lineage>
        <taxon>Bacteria</taxon>
        <taxon>Bacillati</taxon>
        <taxon>Actinomycetota</taxon>
        <taxon>Actinomycetes</taxon>
        <taxon>Kitasatosporales</taxon>
        <taxon>Streptomycetaceae</taxon>
        <taxon>Streptomyces</taxon>
    </lineage>
</organism>
<dbReference type="AlphaFoldDB" id="B5HH94"/>
<evidence type="ECO:0000259" key="1">
    <source>
        <dbReference type="Pfam" id="PF19493"/>
    </source>
</evidence>
<evidence type="ECO:0000313" key="3">
    <source>
        <dbReference type="Proteomes" id="UP000002805"/>
    </source>
</evidence>
<gene>
    <name evidence="2" type="ORF">SSDG_04644</name>
</gene>
<reference evidence="3" key="1">
    <citation type="submission" date="2008-02" db="EMBL/GenBank/DDBJ databases">
        <authorList>
            <consortium name="The Broad Institute Genome Sequencing Platform"/>
            <person name="Fischbach M."/>
            <person name="Ward D."/>
            <person name="Young S."/>
            <person name="Jaffe D."/>
            <person name="Gnerre S."/>
            <person name="Berlin A."/>
            <person name="Heiman D."/>
            <person name="Hepburn T."/>
            <person name="Sykes S."/>
            <person name="Alvarado L."/>
            <person name="Kodira C.D."/>
            <person name="Straight P."/>
            <person name="Clardy J."/>
            <person name="Hung D."/>
            <person name="Kolter R."/>
            <person name="Mekalanos J."/>
            <person name="Walker S."/>
            <person name="Walsh C.T."/>
            <person name="Lander E."/>
            <person name="Galagan J."/>
            <person name="Nusbaum C."/>
            <person name="Birren B."/>
        </authorList>
    </citation>
    <scope>NUCLEOTIDE SEQUENCE [LARGE SCALE GENOMIC DNA]</scope>
    <source>
        <strain evidence="3">ATCC 25486 / DSM 40338 / CBS 914.69 / JCM 4507 / NBRC 13074 / NRRL 2958 / 5647</strain>
    </source>
</reference>
<evidence type="ECO:0000313" key="2">
    <source>
        <dbReference type="EMBL" id="EDY66205.1"/>
    </source>
</evidence>
<dbReference type="InterPro" id="IPR045794">
    <property type="entry name" value="Trypco1"/>
</dbReference>
<proteinExistence type="predicted"/>
<dbReference type="HOGENOM" id="CLU_2013906_0_0_11"/>
<dbReference type="NCBIfam" id="NF041216">
    <property type="entry name" value="CU044_2847_fam"/>
    <property type="match status" value="1"/>
</dbReference>
<reference evidence="3" key="2">
    <citation type="submission" date="2009-10" db="EMBL/GenBank/DDBJ databases">
        <title>The genome sequence of Streptomyces pristinaespiralis strain ATCC 25486.</title>
        <authorList>
            <consortium name="The Broad Institute Genome Sequencing Platform"/>
            <consortium name="Broad Institute Microbial Sequencing Center"/>
            <person name="Fischbach M."/>
            <person name="Godfrey P."/>
            <person name="Ward D."/>
            <person name="Young S."/>
            <person name="Zeng Q."/>
            <person name="Koehrsen M."/>
            <person name="Alvarado L."/>
            <person name="Berlin A.M."/>
            <person name="Bochicchio J."/>
            <person name="Borenstein D."/>
            <person name="Chapman S.B."/>
            <person name="Chen Z."/>
            <person name="Engels R."/>
            <person name="Freedman E."/>
            <person name="Gellesch M."/>
            <person name="Goldberg J."/>
            <person name="Griggs A."/>
            <person name="Gujja S."/>
            <person name="Heilman E.R."/>
            <person name="Heiman D.I."/>
            <person name="Hepburn T.A."/>
            <person name="Howarth C."/>
            <person name="Jen D."/>
            <person name="Larson L."/>
            <person name="Lewis B."/>
            <person name="Mehta T."/>
            <person name="Park D."/>
            <person name="Pearson M."/>
            <person name="Richards J."/>
            <person name="Roberts A."/>
            <person name="Saif S."/>
            <person name="Shea T.D."/>
            <person name="Shenoy N."/>
            <person name="Sisk P."/>
            <person name="Stolte C."/>
            <person name="Sykes S.N."/>
            <person name="Thomson T."/>
            <person name="Walk T."/>
            <person name="White J."/>
            <person name="Yandava C."/>
            <person name="Straight P."/>
            <person name="Clardy J."/>
            <person name="Hung D."/>
            <person name="Kolter R."/>
            <person name="Mekalanos J."/>
            <person name="Walker S."/>
            <person name="Walsh C.T."/>
            <person name="Wieland-Brown L.C."/>
            <person name="Haas B."/>
            <person name="Nusbaum C."/>
            <person name="Birren B."/>
        </authorList>
    </citation>
    <scope>NUCLEOTIDE SEQUENCE [LARGE SCALE GENOMIC DNA]</scope>
    <source>
        <strain evidence="3">ATCC 25486 / DSM 40338 / CBS 914.69 / JCM 4507 / NBRC 13074 / NRRL 2958 / 5647</strain>
    </source>
</reference>
<dbReference type="Pfam" id="PF19493">
    <property type="entry name" value="Trypco1"/>
    <property type="match status" value="1"/>
</dbReference>
<keyword evidence="3" id="KW-1185">Reference proteome</keyword>